<dbReference type="Gene3D" id="3.60.90.10">
    <property type="entry name" value="S-adenosylmethionine decarboxylase"/>
    <property type="match status" value="1"/>
</dbReference>
<proteinExistence type="predicted"/>
<name>A0A1F2UJZ3_9ACTN</name>
<evidence type="ECO:0000256" key="7">
    <source>
        <dbReference type="ARBA" id="ARBA00023145"/>
    </source>
</evidence>
<dbReference type="Proteomes" id="UP000178086">
    <property type="component" value="Unassembled WGS sequence"/>
</dbReference>
<evidence type="ECO:0000256" key="6">
    <source>
        <dbReference type="ARBA" id="ARBA00023115"/>
    </source>
</evidence>
<organism evidence="11 12">
    <name type="scientific">Candidatus Aquicultor primus</name>
    <dbReference type="NCBI Taxonomy" id="1797195"/>
    <lineage>
        <taxon>Bacteria</taxon>
        <taxon>Bacillati</taxon>
        <taxon>Actinomycetota</taxon>
        <taxon>Candidatus Aquicultoria</taxon>
        <taxon>Candidatus Aquicultorales</taxon>
        <taxon>Candidatus Aquicultoraceae</taxon>
        <taxon>Candidatus Aquicultor</taxon>
    </lineage>
</organism>
<evidence type="ECO:0000256" key="4">
    <source>
        <dbReference type="ARBA" id="ARBA00022813"/>
    </source>
</evidence>
<sequence length="116" mass="12938">MNKGNHLIVDIHNQAFDVLVDDKKLLETIVNAANEVGANIINQSRYHFGHNSSPGCTAFVMLDESHVSVHTYADDGKMALDVFTCGATSCERILRSICRQLNIKEEDVVARHVPRF</sequence>
<dbReference type="NCBIfam" id="TIGR03330">
    <property type="entry name" value="SAM_DCase_Bsu"/>
    <property type="match status" value="1"/>
</dbReference>
<keyword evidence="4" id="KW-0068">Autocatalytic cleavage</keyword>
<evidence type="ECO:0000256" key="2">
    <source>
        <dbReference type="ARBA" id="ARBA00022691"/>
    </source>
</evidence>
<dbReference type="AlphaFoldDB" id="A0A1F2UJZ3"/>
<evidence type="ECO:0000256" key="1">
    <source>
        <dbReference type="ARBA" id="ARBA00001928"/>
    </source>
</evidence>
<dbReference type="InterPro" id="IPR016067">
    <property type="entry name" value="S-AdoMet_deCO2ase_core"/>
</dbReference>
<keyword evidence="8" id="KW-0456">Lyase</keyword>
<protein>
    <submittedName>
        <fullName evidence="11">S-adenosylmethionine decarboxylase proenzyme</fullName>
    </submittedName>
</protein>
<dbReference type="GO" id="GO:0008295">
    <property type="term" value="P:spermidine biosynthetic process"/>
    <property type="evidence" value="ECO:0007669"/>
    <property type="project" value="UniProtKB-KW"/>
</dbReference>
<accession>A0A1F2UJZ3</accession>
<keyword evidence="5" id="KW-0745">Spermidine biosynthesis</keyword>
<dbReference type="InterPro" id="IPR017716">
    <property type="entry name" value="S-AdoMet_deCOase_pro-enz"/>
</dbReference>
<keyword evidence="7" id="KW-0865">Zymogen</keyword>
<comment type="cofactor">
    <cofactor evidence="1">
        <name>pyruvate</name>
        <dbReference type="ChEBI" id="CHEBI:15361"/>
    </cofactor>
</comment>
<evidence type="ECO:0000256" key="8">
    <source>
        <dbReference type="ARBA" id="ARBA00023239"/>
    </source>
</evidence>
<evidence type="ECO:0000256" key="10">
    <source>
        <dbReference type="ARBA" id="ARBA00023317"/>
    </source>
</evidence>
<dbReference type="GO" id="GO:0005829">
    <property type="term" value="C:cytosol"/>
    <property type="evidence" value="ECO:0007669"/>
    <property type="project" value="TreeGrafter"/>
</dbReference>
<dbReference type="PANTHER" id="PTHR33866:SF2">
    <property type="entry name" value="S-ADENOSYLMETHIONINE DECARBOXYLASE PROENZYME"/>
    <property type="match status" value="1"/>
</dbReference>
<dbReference type="GO" id="GO:0004014">
    <property type="term" value="F:adenosylmethionine decarboxylase activity"/>
    <property type="evidence" value="ECO:0007669"/>
    <property type="project" value="InterPro"/>
</dbReference>
<keyword evidence="3" id="KW-0210">Decarboxylase</keyword>
<keyword evidence="9" id="KW-0704">Schiff base</keyword>
<dbReference type="InterPro" id="IPR003826">
    <property type="entry name" value="AdoMetDC_fam_prok"/>
</dbReference>
<keyword evidence="2" id="KW-0949">S-adenosyl-L-methionine</keyword>
<evidence type="ECO:0000256" key="3">
    <source>
        <dbReference type="ARBA" id="ARBA00022793"/>
    </source>
</evidence>
<evidence type="ECO:0000256" key="9">
    <source>
        <dbReference type="ARBA" id="ARBA00023270"/>
    </source>
</evidence>
<dbReference type="PANTHER" id="PTHR33866">
    <property type="entry name" value="S-ADENOSYLMETHIONINE DECARBOXYLASE PROENZYME"/>
    <property type="match status" value="1"/>
</dbReference>
<keyword evidence="10" id="KW-0670">Pyruvate</keyword>
<keyword evidence="6" id="KW-0620">Polyamine biosynthesis</keyword>
<gene>
    <name evidence="11" type="ORF">A2074_06995</name>
</gene>
<dbReference type="SUPFAM" id="SSF56276">
    <property type="entry name" value="S-adenosylmethionine decarboxylase"/>
    <property type="match status" value="1"/>
</dbReference>
<reference evidence="11 12" key="1">
    <citation type="journal article" date="2016" name="Nat. Commun.">
        <title>Thousands of microbial genomes shed light on interconnected biogeochemical processes in an aquifer system.</title>
        <authorList>
            <person name="Anantharaman K."/>
            <person name="Brown C.T."/>
            <person name="Hug L.A."/>
            <person name="Sharon I."/>
            <person name="Castelle C.J."/>
            <person name="Probst A.J."/>
            <person name="Thomas B.C."/>
            <person name="Singh A."/>
            <person name="Wilkins M.J."/>
            <person name="Karaoz U."/>
            <person name="Brodie E.L."/>
            <person name="Williams K.H."/>
            <person name="Hubbard S.S."/>
            <person name="Banfield J.F."/>
        </authorList>
    </citation>
    <scope>NUCLEOTIDE SEQUENCE [LARGE SCALE GENOMIC DNA]</scope>
</reference>
<dbReference type="Pfam" id="PF02675">
    <property type="entry name" value="AdoMet_dc"/>
    <property type="match status" value="1"/>
</dbReference>
<evidence type="ECO:0000313" key="11">
    <source>
        <dbReference type="EMBL" id="OFW33317.1"/>
    </source>
</evidence>
<comment type="caution">
    <text evidence="11">The sequence shown here is derived from an EMBL/GenBank/DDBJ whole genome shotgun (WGS) entry which is preliminary data.</text>
</comment>
<evidence type="ECO:0000256" key="5">
    <source>
        <dbReference type="ARBA" id="ARBA00023066"/>
    </source>
</evidence>
<evidence type="ECO:0000313" key="12">
    <source>
        <dbReference type="Proteomes" id="UP000178086"/>
    </source>
</evidence>
<dbReference type="EMBL" id="MELI01000070">
    <property type="protein sequence ID" value="OFW33317.1"/>
    <property type="molecule type" value="Genomic_DNA"/>
</dbReference>